<keyword evidence="5" id="KW-1185">Reference proteome</keyword>
<sequence>MRMPDEHEVSTAARNVEGSLDAITARLARLIYAHAPHDGVFSQRIPGLYVSRFSRTNTDYVKTFYLPSLLITAQGAKTVTMGQEIFPFGRSQMLLFPVALPIAIKAVQASYSEPILGVRLELNPQKIAELVLKVYPQGLPPARQRSSGYVASADPGIMDAVRRLVDCLSSPGDAEWVAPLVVEEILIRVLRSPIGVHAAEMGIADSGVQRMAKAIAWLRDNFSRQMKIADLAELVHMSESSFREHFKSVTSMSPLQYQKALRLHEARRLMVSDSTDATTACRLVGYVSASQFNRDYSRFFGSPPKRDIARLR</sequence>
<dbReference type="EMBL" id="JACJVO010000012">
    <property type="protein sequence ID" value="MBB6731437.1"/>
    <property type="molecule type" value="Genomic_DNA"/>
</dbReference>
<dbReference type="InterPro" id="IPR018060">
    <property type="entry name" value="HTH_AraC"/>
</dbReference>
<keyword evidence="2" id="KW-0804">Transcription</keyword>
<dbReference type="GO" id="GO:0043565">
    <property type="term" value="F:sequence-specific DNA binding"/>
    <property type="evidence" value="ECO:0007669"/>
    <property type="project" value="InterPro"/>
</dbReference>
<protein>
    <submittedName>
        <fullName evidence="4">AraC family transcriptional regulator</fullName>
    </submittedName>
</protein>
<dbReference type="SMART" id="SM00342">
    <property type="entry name" value="HTH_ARAC"/>
    <property type="match status" value="1"/>
</dbReference>
<dbReference type="SUPFAM" id="SSF46689">
    <property type="entry name" value="Homeodomain-like"/>
    <property type="match status" value="2"/>
</dbReference>
<dbReference type="PANTHER" id="PTHR43436:SF2">
    <property type="entry name" value="ARAC_XYLS FAMILY TRANSCRIPTIONAL REGULATOR"/>
    <property type="match status" value="1"/>
</dbReference>
<dbReference type="PROSITE" id="PS01124">
    <property type="entry name" value="HTH_ARAC_FAMILY_2"/>
    <property type="match status" value="1"/>
</dbReference>
<dbReference type="Pfam" id="PF06719">
    <property type="entry name" value="AraC_N"/>
    <property type="match status" value="1"/>
</dbReference>
<dbReference type="Proteomes" id="UP000564644">
    <property type="component" value="Unassembled WGS sequence"/>
</dbReference>
<organism evidence="4 5">
    <name type="scientific">Cohnella zeiphila</name>
    <dbReference type="NCBI Taxonomy" id="2761120"/>
    <lineage>
        <taxon>Bacteria</taxon>
        <taxon>Bacillati</taxon>
        <taxon>Bacillota</taxon>
        <taxon>Bacilli</taxon>
        <taxon>Bacillales</taxon>
        <taxon>Paenibacillaceae</taxon>
        <taxon>Cohnella</taxon>
    </lineage>
</organism>
<proteinExistence type="predicted"/>
<dbReference type="InterPro" id="IPR009594">
    <property type="entry name" value="Tscrpt_reg_HTH_AraC_N"/>
</dbReference>
<dbReference type="PANTHER" id="PTHR43436">
    <property type="entry name" value="ARAC-FAMILY TRANSCRIPTIONAL REGULATOR"/>
    <property type="match status" value="1"/>
</dbReference>
<evidence type="ECO:0000256" key="1">
    <source>
        <dbReference type="ARBA" id="ARBA00023015"/>
    </source>
</evidence>
<dbReference type="Gene3D" id="1.10.10.60">
    <property type="entry name" value="Homeodomain-like"/>
    <property type="match status" value="1"/>
</dbReference>
<evidence type="ECO:0000313" key="5">
    <source>
        <dbReference type="Proteomes" id="UP000564644"/>
    </source>
</evidence>
<dbReference type="InterPro" id="IPR009057">
    <property type="entry name" value="Homeodomain-like_sf"/>
</dbReference>
<evidence type="ECO:0000313" key="4">
    <source>
        <dbReference type="EMBL" id="MBB6731437.1"/>
    </source>
</evidence>
<keyword evidence="1" id="KW-0805">Transcription regulation</keyword>
<gene>
    <name evidence="4" type="ORF">H7C18_11015</name>
</gene>
<evidence type="ECO:0000259" key="3">
    <source>
        <dbReference type="PROSITE" id="PS01124"/>
    </source>
</evidence>
<feature type="domain" description="HTH araC/xylS-type" evidence="3">
    <location>
        <begin position="212"/>
        <end position="310"/>
    </location>
</feature>
<accession>A0A7X0VVK2</accession>
<reference evidence="4 5" key="1">
    <citation type="submission" date="2020-08" db="EMBL/GenBank/DDBJ databases">
        <title>Cohnella phylogeny.</title>
        <authorList>
            <person name="Dunlap C."/>
        </authorList>
    </citation>
    <scope>NUCLEOTIDE SEQUENCE [LARGE SCALE GENOMIC DNA]</scope>
    <source>
        <strain evidence="4 5">CBP 2801</strain>
    </source>
</reference>
<dbReference type="AlphaFoldDB" id="A0A7X0VVK2"/>
<dbReference type="GO" id="GO:0003700">
    <property type="term" value="F:DNA-binding transcription factor activity"/>
    <property type="evidence" value="ECO:0007669"/>
    <property type="project" value="InterPro"/>
</dbReference>
<name>A0A7X0VVK2_9BACL</name>
<comment type="caution">
    <text evidence="4">The sequence shown here is derived from an EMBL/GenBank/DDBJ whole genome shotgun (WGS) entry which is preliminary data.</text>
</comment>
<evidence type="ECO:0000256" key="2">
    <source>
        <dbReference type="ARBA" id="ARBA00023163"/>
    </source>
</evidence>
<dbReference type="Pfam" id="PF12833">
    <property type="entry name" value="HTH_18"/>
    <property type="match status" value="1"/>
</dbReference>